<comment type="caution">
    <text evidence="3">The sequence shown here is derived from an EMBL/GenBank/DDBJ whole genome shotgun (WGS) entry which is preliminary data.</text>
</comment>
<feature type="transmembrane region" description="Helical" evidence="1">
    <location>
        <begin position="120"/>
        <end position="138"/>
    </location>
</feature>
<dbReference type="InterPro" id="IPR021309">
    <property type="entry name" value="YgaP-like_TM"/>
</dbReference>
<keyword evidence="1" id="KW-0472">Membrane</keyword>
<dbReference type="GO" id="GO:0004792">
    <property type="term" value="F:thiosulfate-cyanide sulfurtransferase activity"/>
    <property type="evidence" value="ECO:0007669"/>
    <property type="project" value="TreeGrafter"/>
</dbReference>
<sequence>MSHTASAIDVISARALLGSSPDVLLLDVRTPGEYETAHIEGSVNLPLDQFDAQLPHVTVAAGTTVVIACQSGNRARQCQTKLDAAGLRGSRVLTGGLNAWLAAGGPVVRGRQRWSLERQVRLVAGGIVLVSIIASVWLPAARYVAGFIGAGLVFAALTDTCAMGMALSRIPYNRRGGAAASAPGRMSAGAHR</sequence>
<dbReference type="Gene3D" id="6.10.140.1340">
    <property type="match status" value="1"/>
</dbReference>
<keyword evidence="1" id="KW-1133">Transmembrane helix</keyword>
<keyword evidence="4" id="KW-1185">Reference proteome</keyword>
<organism evidence="3 4">
    <name type="scientific">Catellatospora coxensis</name>
    <dbReference type="NCBI Taxonomy" id="310354"/>
    <lineage>
        <taxon>Bacteria</taxon>
        <taxon>Bacillati</taxon>
        <taxon>Actinomycetota</taxon>
        <taxon>Actinomycetes</taxon>
        <taxon>Micromonosporales</taxon>
        <taxon>Micromonosporaceae</taxon>
        <taxon>Catellatospora</taxon>
    </lineage>
</organism>
<feature type="transmembrane region" description="Helical" evidence="1">
    <location>
        <begin position="144"/>
        <end position="167"/>
    </location>
</feature>
<feature type="domain" description="Rhodanese" evidence="2">
    <location>
        <begin position="19"/>
        <end position="109"/>
    </location>
</feature>
<dbReference type="SMART" id="SM00450">
    <property type="entry name" value="RHOD"/>
    <property type="match status" value="1"/>
</dbReference>
<evidence type="ECO:0000259" key="2">
    <source>
        <dbReference type="PROSITE" id="PS50206"/>
    </source>
</evidence>
<evidence type="ECO:0000313" key="3">
    <source>
        <dbReference type="EMBL" id="GIG05583.1"/>
    </source>
</evidence>
<dbReference type="InterPro" id="IPR036873">
    <property type="entry name" value="Rhodanese-like_dom_sf"/>
</dbReference>
<dbReference type="RefSeq" id="WP_203692026.1">
    <property type="nucleotide sequence ID" value="NZ_BAAALC010000025.1"/>
</dbReference>
<keyword evidence="1" id="KW-0812">Transmembrane</keyword>
<dbReference type="Gene3D" id="3.40.250.10">
    <property type="entry name" value="Rhodanese-like domain"/>
    <property type="match status" value="1"/>
</dbReference>
<dbReference type="EMBL" id="BONI01000016">
    <property type="protein sequence ID" value="GIG05583.1"/>
    <property type="molecule type" value="Genomic_DNA"/>
</dbReference>
<evidence type="ECO:0000256" key="1">
    <source>
        <dbReference type="SAM" id="Phobius"/>
    </source>
</evidence>
<proteinExistence type="predicted"/>
<dbReference type="SUPFAM" id="SSF52821">
    <property type="entry name" value="Rhodanese/Cell cycle control phosphatase"/>
    <property type="match status" value="1"/>
</dbReference>
<name>A0A8J3P6C7_9ACTN</name>
<dbReference type="PROSITE" id="PS50206">
    <property type="entry name" value="RHODANESE_3"/>
    <property type="match status" value="1"/>
</dbReference>
<gene>
    <name evidence="3" type="ORF">Cco03nite_22830</name>
</gene>
<dbReference type="PANTHER" id="PTHR44086:SF10">
    <property type="entry name" value="THIOSULFATE SULFURTRANSFERASE_RHODANESE-LIKE DOMAIN-CONTAINING PROTEIN 3"/>
    <property type="match status" value="1"/>
</dbReference>
<dbReference type="Proteomes" id="UP000630887">
    <property type="component" value="Unassembled WGS sequence"/>
</dbReference>
<dbReference type="InterPro" id="IPR001763">
    <property type="entry name" value="Rhodanese-like_dom"/>
</dbReference>
<dbReference type="AlphaFoldDB" id="A0A8J3P6C7"/>
<accession>A0A8J3P6C7</accession>
<dbReference type="PANTHER" id="PTHR44086">
    <property type="entry name" value="THIOSULFATE SULFURTRANSFERASE RDL2, MITOCHONDRIAL-RELATED"/>
    <property type="match status" value="1"/>
</dbReference>
<evidence type="ECO:0000313" key="4">
    <source>
        <dbReference type="Proteomes" id="UP000630887"/>
    </source>
</evidence>
<dbReference type="Pfam" id="PF00581">
    <property type="entry name" value="Rhodanese"/>
    <property type="match status" value="1"/>
</dbReference>
<reference evidence="3 4" key="1">
    <citation type="submission" date="2021-01" db="EMBL/GenBank/DDBJ databases">
        <title>Whole genome shotgun sequence of Catellatospora coxensis NBRC 107359.</title>
        <authorList>
            <person name="Komaki H."/>
            <person name="Tamura T."/>
        </authorList>
    </citation>
    <scope>NUCLEOTIDE SEQUENCE [LARGE SCALE GENOMIC DNA]</scope>
    <source>
        <strain evidence="3 4">NBRC 107359</strain>
    </source>
</reference>
<protein>
    <submittedName>
        <fullName evidence="3">Sulfurtransferase</fullName>
    </submittedName>
</protein>
<dbReference type="CDD" id="cd00158">
    <property type="entry name" value="RHOD"/>
    <property type="match status" value="1"/>
</dbReference>
<dbReference type="Pfam" id="PF11127">
    <property type="entry name" value="YgaP-like_TM"/>
    <property type="match status" value="1"/>
</dbReference>